<comment type="subunit">
    <text evidence="9">Component of the Sec protein translocase complex. Heterotrimer consisting of SecY, SecE and SecG subunits. The heterotrimers can form oligomers, although 1 heterotrimer is thought to be able to translocate proteins. Interacts with the ribosome. Interacts with SecDF, and other proteins may be involved. Interacts with SecA.</text>
</comment>
<evidence type="ECO:0000313" key="11">
    <source>
        <dbReference type="Proteomes" id="UP000199777"/>
    </source>
</evidence>
<reference evidence="10 11" key="1">
    <citation type="submission" date="2017-01" db="EMBL/GenBank/DDBJ databases">
        <authorList>
            <person name="Varghese N."/>
            <person name="Submissions S."/>
        </authorList>
    </citation>
    <scope>NUCLEOTIDE SEQUENCE [LARGE SCALE GENOMIC DNA]</scope>
    <source>
        <strain evidence="10 11">DSM 22782</strain>
    </source>
</reference>
<evidence type="ECO:0000256" key="2">
    <source>
        <dbReference type="ARBA" id="ARBA00022448"/>
    </source>
</evidence>
<evidence type="ECO:0000256" key="9">
    <source>
        <dbReference type="HAMAP-Rule" id="MF_00422"/>
    </source>
</evidence>
<evidence type="ECO:0000256" key="6">
    <source>
        <dbReference type="ARBA" id="ARBA00022989"/>
    </source>
</evidence>
<dbReference type="Proteomes" id="UP000199777">
    <property type="component" value="Unassembled WGS sequence"/>
</dbReference>
<feature type="transmembrane region" description="Helical" evidence="9">
    <location>
        <begin position="23"/>
        <end position="44"/>
    </location>
</feature>
<keyword evidence="5 9" id="KW-0653">Protein transport</keyword>
<dbReference type="HAMAP" id="MF_00422">
    <property type="entry name" value="SecE"/>
    <property type="match status" value="1"/>
</dbReference>
<keyword evidence="4 9" id="KW-0812">Transmembrane</keyword>
<evidence type="ECO:0000256" key="8">
    <source>
        <dbReference type="ARBA" id="ARBA00023136"/>
    </source>
</evidence>
<organism evidence="10 11">
    <name type="scientific">Salimicrobium salexigens</name>
    <dbReference type="NCBI Taxonomy" id="908941"/>
    <lineage>
        <taxon>Bacteria</taxon>
        <taxon>Bacillati</taxon>
        <taxon>Bacillota</taxon>
        <taxon>Bacilli</taxon>
        <taxon>Bacillales</taxon>
        <taxon>Bacillaceae</taxon>
        <taxon>Salimicrobium</taxon>
    </lineage>
</organism>
<evidence type="ECO:0000256" key="1">
    <source>
        <dbReference type="ARBA" id="ARBA00004370"/>
    </source>
</evidence>
<comment type="similarity">
    <text evidence="9">Belongs to the SecE/SEC61-gamma family.</text>
</comment>
<evidence type="ECO:0000256" key="3">
    <source>
        <dbReference type="ARBA" id="ARBA00022475"/>
    </source>
</evidence>
<evidence type="ECO:0000256" key="5">
    <source>
        <dbReference type="ARBA" id="ARBA00022927"/>
    </source>
</evidence>
<keyword evidence="3 9" id="KW-1003">Cell membrane</keyword>
<dbReference type="PROSITE" id="PS01067">
    <property type="entry name" value="SECE_SEC61G"/>
    <property type="match status" value="1"/>
</dbReference>
<keyword evidence="2 9" id="KW-0813">Transport</keyword>
<name>A0ABY1KYJ9_9BACI</name>
<accession>A0ABY1KYJ9</accession>
<dbReference type="Gene3D" id="1.20.5.1030">
    <property type="entry name" value="Preprotein translocase secy subunit"/>
    <property type="match status" value="1"/>
</dbReference>
<dbReference type="RefSeq" id="WP_076572530.1">
    <property type="nucleotide sequence ID" value="NZ_FTOK01000011.1"/>
</dbReference>
<keyword evidence="7 9" id="KW-0811">Translocation</keyword>
<evidence type="ECO:0000313" key="10">
    <source>
        <dbReference type="EMBL" id="SIS93948.1"/>
    </source>
</evidence>
<protein>
    <recommendedName>
        <fullName evidence="9">Protein translocase subunit SecE</fullName>
    </recommendedName>
</protein>
<gene>
    <name evidence="9" type="primary">secE</name>
    <name evidence="10" type="ORF">SAMN05421758_11161</name>
</gene>
<dbReference type="EMBL" id="FTOK01000011">
    <property type="protein sequence ID" value="SIS93948.1"/>
    <property type="molecule type" value="Genomic_DNA"/>
</dbReference>
<comment type="caution">
    <text evidence="10">The sequence shown here is derived from an EMBL/GenBank/DDBJ whole genome shotgun (WGS) entry which is preliminary data.</text>
</comment>
<dbReference type="PANTHER" id="PTHR33910">
    <property type="entry name" value="PROTEIN TRANSLOCASE SUBUNIT SECE"/>
    <property type="match status" value="1"/>
</dbReference>
<keyword evidence="11" id="KW-1185">Reference proteome</keyword>
<proteinExistence type="inferred from homology"/>
<keyword evidence="8 9" id="KW-0472">Membrane</keyword>
<dbReference type="PANTHER" id="PTHR33910:SF1">
    <property type="entry name" value="PROTEIN TRANSLOCASE SUBUNIT SECE"/>
    <property type="match status" value="1"/>
</dbReference>
<comment type="subcellular location">
    <subcellularLocation>
        <location evidence="9">Cell membrane</location>
        <topology evidence="9">Single-pass membrane protein</topology>
    </subcellularLocation>
    <subcellularLocation>
        <location evidence="1">Membrane</location>
    </subcellularLocation>
</comment>
<sequence>MFTFLKNVSREMKKVSWPTGNELMRYTITVLVTVAFIAVFFGIVDFGISQGLELITG</sequence>
<dbReference type="NCBIfam" id="TIGR00964">
    <property type="entry name" value="secE_bact"/>
    <property type="match status" value="1"/>
</dbReference>
<evidence type="ECO:0000256" key="7">
    <source>
        <dbReference type="ARBA" id="ARBA00023010"/>
    </source>
</evidence>
<comment type="function">
    <text evidence="9">Essential subunit of the Sec protein translocation channel SecYEG. Clamps together the 2 halves of SecY. May contact the channel plug during translocation.</text>
</comment>
<evidence type="ECO:0000256" key="4">
    <source>
        <dbReference type="ARBA" id="ARBA00022692"/>
    </source>
</evidence>
<dbReference type="InterPro" id="IPR005807">
    <property type="entry name" value="SecE_bac"/>
</dbReference>
<dbReference type="InterPro" id="IPR001901">
    <property type="entry name" value="Translocase_SecE/Sec61-g"/>
</dbReference>
<dbReference type="InterPro" id="IPR038379">
    <property type="entry name" value="SecE_sf"/>
</dbReference>
<keyword evidence="6 9" id="KW-1133">Transmembrane helix</keyword>
<dbReference type="Pfam" id="PF00584">
    <property type="entry name" value="SecE"/>
    <property type="match status" value="1"/>
</dbReference>